<accession>A0A561VHE9</accession>
<feature type="transmembrane region" description="Helical" evidence="2">
    <location>
        <begin position="480"/>
        <end position="500"/>
    </location>
</feature>
<keyword evidence="2" id="KW-0812">Transmembrane</keyword>
<feature type="transmembrane region" description="Helical" evidence="2">
    <location>
        <begin position="290"/>
        <end position="311"/>
    </location>
</feature>
<keyword evidence="2" id="KW-1133">Transmembrane helix</keyword>
<organism evidence="4 5">
    <name type="scientific">Micromonospora palomenae</name>
    <dbReference type="NCBI Taxonomy" id="1461247"/>
    <lineage>
        <taxon>Bacteria</taxon>
        <taxon>Bacillati</taxon>
        <taxon>Actinomycetota</taxon>
        <taxon>Actinomycetes</taxon>
        <taxon>Micromonosporales</taxon>
        <taxon>Micromonosporaceae</taxon>
        <taxon>Micromonospora</taxon>
    </lineage>
</organism>
<dbReference type="Proteomes" id="UP000319927">
    <property type="component" value="Unassembled WGS sequence"/>
</dbReference>
<dbReference type="PANTHER" id="PTHR22946">
    <property type="entry name" value="DIENELACTONE HYDROLASE DOMAIN-CONTAINING PROTEIN-RELATED"/>
    <property type="match status" value="1"/>
</dbReference>
<evidence type="ECO:0000313" key="5">
    <source>
        <dbReference type="Proteomes" id="UP000319927"/>
    </source>
</evidence>
<evidence type="ECO:0000313" key="4">
    <source>
        <dbReference type="EMBL" id="TWG11039.1"/>
    </source>
</evidence>
<keyword evidence="4" id="KW-0378">Hydrolase</keyword>
<dbReference type="AlphaFoldDB" id="A0A561VHE9"/>
<dbReference type="SUPFAM" id="SSF53474">
    <property type="entry name" value="alpha/beta-Hydrolases"/>
    <property type="match status" value="1"/>
</dbReference>
<dbReference type="InterPro" id="IPR022742">
    <property type="entry name" value="Hydrolase_4"/>
</dbReference>
<dbReference type="Gene3D" id="3.40.50.1820">
    <property type="entry name" value="alpha/beta hydrolase"/>
    <property type="match status" value="1"/>
</dbReference>
<keyword evidence="2" id="KW-0472">Membrane</keyword>
<gene>
    <name evidence="4" type="ORF">FHX75_15128</name>
</gene>
<proteinExistence type="inferred from homology"/>
<comment type="caution">
    <text evidence="4">The sequence shown here is derived from an EMBL/GenBank/DDBJ whole genome shotgun (WGS) entry which is preliminary data.</text>
</comment>
<evidence type="ECO:0000256" key="2">
    <source>
        <dbReference type="SAM" id="Phobius"/>
    </source>
</evidence>
<feature type="transmembrane region" description="Helical" evidence="2">
    <location>
        <begin position="323"/>
        <end position="343"/>
    </location>
</feature>
<protein>
    <submittedName>
        <fullName evidence="4">Dienelactone hydrolase</fullName>
    </submittedName>
</protein>
<evidence type="ECO:0000256" key="1">
    <source>
        <dbReference type="ARBA" id="ARBA00008645"/>
    </source>
</evidence>
<dbReference type="EMBL" id="VIXA01000005">
    <property type="protein sequence ID" value="TWG11039.1"/>
    <property type="molecule type" value="Genomic_DNA"/>
</dbReference>
<feature type="transmembrane region" description="Helical" evidence="2">
    <location>
        <begin position="399"/>
        <end position="418"/>
    </location>
</feature>
<feature type="transmembrane region" description="Helical" evidence="2">
    <location>
        <begin position="450"/>
        <end position="471"/>
    </location>
</feature>
<dbReference type="OrthoDB" id="504769at2"/>
<dbReference type="InterPro" id="IPR050261">
    <property type="entry name" value="FrsA_esterase"/>
</dbReference>
<keyword evidence="5" id="KW-1185">Reference proteome</keyword>
<feature type="transmembrane region" description="Helical" evidence="2">
    <location>
        <begin position="258"/>
        <end position="278"/>
    </location>
</feature>
<dbReference type="InterPro" id="IPR029058">
    <property type="entry name" value="AB_hydrolase_fold"/>
</dbReference>
<dbReference type="GO" id="GO:0016787">
    <property type="term" value="F:hydrolase activity"/>
    <property type="evidence" value="ECO:0007669"/>
    <property type="project" value="UniProtKB-KW"/>
</dbReference>
<dbReference type="Pfam" id="PF12146">
    <property type="entry name" value="Hydrolase_4"/>
    <property type="match status" value="1"/>
</dbReference>
<feature type="domain" description="Serine aminopeptidase S33" evidence="3">
    <location>
        <begin position="67"/>
        <end position="171"/>
    </location>
</feature>
<comment type="similarity">
    <text evidence="1">Belongs to the AB hydrolase superfamily.</text>
</comment>
<feature type="transmembrane region" description="Helical" evidence="2">
    <location>
        <begin position="364"/>
        <end position="387"/>
    </location>
</feature>
<evidence type="ECO:0000259" key="3">
    <source>
        <dbReference type="Pfam" id="PF12146"/>
    </source>
</evidence>
<reference evidence="4 5" key="1">
    <citation type="submission" date="2019-06" db="EMBL/GenBank/DDBJ databases">
        <title>Sequencing the genomes of 1000 actinobacteria strains.</title>
        <authorList>
            <person name="Klenk H.-P."/>
        </authorList>
    </citation>
    <scope>NUCLEOTIDE SEQUENCE [LARGE SCALE GENOMIC DNA]</scope>
    <source>
        <strain evidence="4 5">DSM 102131</strain>
    </source>
</reference>
<sequence length="501" mass="50552">MSVRPLGVTPAARRVAVLAVLAALALAFGGYGLARADAGLSTRRATVDGVPLTEVRATGVPGRRPGVVIAHGFAGSARLMRPIADTVARQGAVALLVDGAGHGANPARLPGAGRDAADSRATLEHDLSVAVAYLRTRPDVDPARIVLVGHSMGAGAVTRYAAGHPDVARTVAISLPDSDDLPDGRPDGLLLIVGGAEFPAFRDTAEATSRRGVGRRLVVVPGVEHISVLFAGRTHDEVAAWVGGGGGPPRPLARLAPAGLLLLGFGLGFVPLATLLLGRRPRPSWPAAPTAAVLAVAASAAGLGALVGALAPTTRLPLAVGGHVTGFLLVTGVLLAAAARWWPLPAATSTPVPATAPVAHRAPVWSAVAAVLLTGYAVTAVAVPIHLGFTAALPVGDRWWLLPVVAAACLVFLTGAELATAGRSWRYAAVGGIAVLALTASAVVGLAPGFVLLVVPLFAVLVGWQAAWAAVLRRAGAPRWLPALVGAALLAWPMATTLPLS</sequence>
<name>A0A561VHE9_9ACTN</name>
<dbReference type="RefSeq" id="WP_154943289.1">
    <property type="nucleotide sequence ID" value="NZ_VIXA01000005.1"/>
</dbReference>